<evidence type="ECO:0000259" key="3">
    <source>
        <dbReference type="Pfam" id="PF01958"/>
    </source>
</evidence>
<comment type="caution">
    <text evidence="5">The sequence shown here is derived from an EMBL/GenBank/DDBJ whole genome shotgun (WGS) entry which is preliminary data.</text>
</comment>
<dbReference type="SUPFAM" id="SSF55347">
    <property type="entry name" value="Glyceraldehyde-3-phosphate dehydrogenase-like, C-terminal domain"/>
    <property type="match status" value="1"/>
</dbReference>
<dbReference type="PANTHER" id="PTHR31873:SF6">
    <property type="entry name" value="ASPARTATE DEHYDROGENASE DOMAIN-CONTAINING PROTEIN"/>
    <property type="match status" value="1"/>
</dbReference>
<feature type="domain" description="Aspartate/homoserine dehydrogenase NAD-binding" evidence="4">
    <location>
        <begin position="11"/>
        <end position="116"/>
    </location>
</feature>
<gene>
    <name evidence="5" type="ORF">ACFQRB_02010</name>
</gene>
<dbReference type="AlphaFoldDB" id="A0ABD5XQD2"/>
<feature type="domain" description="Aspartate dehydrogenase" evidence="3">
    <location>
        <begin position="163"/>
        <end position="240"/>
    </location>
</feature>
<feature type="region of interest" description="Disordered" evidence="2">
    <location>
        <begin position="263"/>
        <end position="338"/>
    </location>
</feature>
<dbReference type="InterPro" id="IPR002811">
    <property type="entry name" value="Asp_DH"/>
</dbReference>
<dbReference type="PANTHER" id="PTHR31873">
    <property type="entry name" value="L-ASPARTATE DEHYDROGENASE-RELATED"/>
    <property type="match status" value="1"/>
</dbReference>
<sequence>MSDTPRLAVVGSGRIGADLIERATASDDAALAGVLVREEKAFLDPDLQVTTPAALVARDPDLVVEAATPGVLVDYAEELLAGADLMALSGSAFADPGDEAHLRAASEDAGNAIYLPHAALFGIDGLADARSELESVHIEARKDPAHLDFEYAAEAPDFEAGDGEVVLYEGPTRGLCERFPRNFNSHATAALAGLGLDDTTSTLIADSDAETAYHEITATGEGFGWSPSATAPSRASPGTSRSCRRGGRSGACWRRAAACASCEPPRGVAGRPPQFGGPPPFPFPFPRRLPLSPGAFPSPPGALRRNGSNATLPITSARSSSSASVLNAASSGPCRLPQ</sequence>
<evidence type="ECO:0000313" key="5">
    <source>
        <dbReference type="EMBL" id="MFC7135703.1"/>
    </source>
</evidence>
<dbReference type="Pfam" id="PF01958">
    <property type="entry name" value="Asp_DH_C"/>
    <property type="match status" value="1"/>
</dbReference>
<feature type="compositionally biased region" description="Low complexity" evidence="2">
    <location>
        <begin position="226"/>
        <end position="241"/>
    </location>
</feature>
<evidence type="ECO:0000256" key="2">
    <source>
        <dbReference type="SAM" id="MobiDB-lite"/>
    </source>
</evidence>
<dbReference type="Gene3D" id="3.40.50.720">
    <property type="entry name" value="NAD(P)-binding Rossmann-like Domain"/>
    <property type="match status" value="1"/>
</dbReference>
<dbReference type="Gene3D" id="3.30.360.10">
    <property type="entry name" value="Dihydrodipicolinate Reductase, domain 2"/>
    <property type="match status" value="1"/>
</dbReference>
<dbReference type="Pfam" id="PF03447">
    <property type="entry name" value="NAD_binding_3"/>
    <property type="match status" value="1"/>
</dbReference>
<dbReference type="InterPro" id="IPR036291">
    <property type="entry name" value="NAD(P)-bd_dom_sf"/>
</dbReference>
<protein>
    <submittedName>
        <fullName evidence="5">Aspartate dehydrogenase domain-containing protein</fullName>
    </submittedName>
</protein>
<accession>A0ABD5XQD2</accession>
<feature type="compositionally biased region" description="Low complexity" evidence="2">
    <location>
        <begin position="316"/>
        <end position="331"/>
    </location>
</feature>
<dbReference type="InterPro" id="IPR005106">
    <property type="entry name" value="Asp/hSer_DH_NAD-bd"/>
</dbReference>
<evidence type="ECO:0000259" key="4">
    <source>
        <dbReference type="Pfam" id="PF03447"/>
    </source>
</evidence>
<organism evidence="5 6">
    <name type="scientific">Halobaculum litoreum</name>
    <dbReference type="NCBI Taxonomy" id="3031998"/>
    <lineage>
        <taxon>Archaea</taxon>
        <taxon>Methanobacteriati</taxon>
        <taxon>Methanobacteriota</taxon>
        <taxon>Stenosarchaea group</taxon>
        <taxon>Halobacteria</taxon>
        <taxon>Halobacteriales</taxon>
        <taxon>Haloferacaceae</taxon>
        <taxon>Halobaculum</taxon>
    </lineage>
</organism>
<comment type="similarity">
    <text evidence="1">Belongs to the L-aspartate dehydrogenase family.</text>
</comment>
<feature type="region of interest" description="Disordered" evidence="2">
    <location>
        <begin position="220"/>
        <end position="247"/>
    </location>
</feature>
<dbReference type="EMBL" id="JBHSZG010000001">
    <property type="protein sequence ID" value="MFC7135703.1"/>
    <property type="molecule type" value="Genomic_DNA"/>
</dbReference>
<evidence type="ECO:0000256" key="1">
    <source>
        <dbReference type="ARBA" id="ARBA00008331"/>
    </source>
</evidence>
<reference evidence="5 6" key="1">
    <citation type="journal article" date="2019" name="Int. J. Syst. Evol. Microbiol.">
        <title>The Global Catalogue of Microorganisms (GCM) 10K type strain sequencing project: providing services to taxonomists for standard genome sequencing and annotation.</title>
        <authorList>
            <consortium name="The Broad Institute Genomics Platform"/>
            <consortium name="The Broad Institute Genome Sequencing Center for Infectious Disease"/>
            <person name="Wu L."/>
            <person name="Ma J."/>
        </authorList>
    </citation>
    <scope>NUCLEOTIDE SEQUENCE [LARGE SCALE GENOMIC DNA]</scope>
    <source>
        <strain evidence="5 6">DT92</strain>
    </source>
</reference>
<proteinExistence type="inferred from homology"/>
<dbReference type="Proteomes" id="UP001596368">
    <property type="component" value="Unassembled WGS sequence"/>
</dbReference>
<keyword evidence="6" id="KW-1185">Reference proteome</keyword>
<evidence type="ECO:0000313" key="6">
    <source>
        <dbReference type="Proteomes" id="UP001596368"/>
    </source>
</evidence>
<dbReference type="SUPFAM" id="SSF51735">
    <property type="entry name" value="NAD(P)-binding Rossmann-fold domains"/>
    <property type="match status" value="1"/>
</dbReference>
<name>A0ABD5XQD2_9EURY</name>
<feature type="compositionally biased region" description="Pro residues" evidence="2">
    <location>
        <begin position="275"/>
        <end position="287"/>
    </location>
</feature>